<dbReference type="Gene3D" id="1.10.10.10">
    <property type="entry name" value="Winged helix-like DNA-binding domain superfamily/Winged helix DNA-binding domain"/>
    <property type="match status" value="1"/>
</dbReference>
<evidence type="ECO:0000313" key="6">
    <source>
        <dbReference type="Proteomes" id="UP000721844"/>
    </source>
</evidence>
<dbReference type="AlphaFoldDB" id="A0A964E1W7"/>
<name>A0A964E1W7_9PROT</name>
<keyword evidence="3" id="KW-0804">Transcription</keyword>
<feature type="domain" description="HTH hxlR-type" evidence="4">
    <location>
        <begin position="19"/>
        <end position="117"/>
    </location>
</feature>
<keyword evidence="1" id="KW-0805">Transcription regulation</keyword>
<dbReference type="PANTHER" id="PTHR33204">
    <property type="entry name" value="TRANSCRIPTIONAL REGULATOR, MARR FAMILY"/>
    <property type="match status" value="1"/>
</dbReference>
<sequence>MPTDASPAPHPPSVFDATCPARNALELIASKWAILVLTALEDGPVRNGALLRKIGGLSQKMLTQTLKDLECNGLVTRCDHAANLPHVDYALSDLGLSLARMLMQLDHWAEENFPALDAARARYAAQRAGKD</sequence>
<accession>A0A964E1W7</accession>
<evidence type="ECO:0000256" key="2">
    <source>
        <dbReference type="ARBA" id="ARBA00023125"/>
    </source>
</evidence>
<keyword evidence="6" id="KW-1185">Reference proteome</keyword>
<dbReference type="Proteomes" id="UP000721844">
    <property type="component" value="Unassembled WGS sequence"/>
</dbReference>
<keyword evidence="2" id="KW-0238">DNA-binding</keyword>
<evidence type="ECO:0000259" key="4">
    <source>
        <dbReference type="PROSITE" id="PS51118"/>
    </source>
</evidence>
<proteinExistence type="predicted"/>
<dbReference type="GO" id="GO:0003677">
    <property type="term" value="F:DNA binding"/>
    <property type="evidence" value="ECO:0007669"/>
    <property type="project" value="UniProtKB-KW"/>
</dbReference>
<dbReference type="PANTHER" id="PTHR33204:SF37">
    <property type="entry name" value="HTH-TYPE TRANSCRIPTIONAL REGULATOR YODB"/>
    <property type="match status" value="1"/>
</dbReference>
<dbReference type="InterPro" id="IPR036388">
    <property type="entry name" value="WH-like_DNA-bd_sf"/>
</dbReference>
<evidence type="ECO:0000256" key="1">
    <source>
        <dbReference type="ARBA" id="ARBA00023015"/>
    </source>
</evidence>
<dbReference type="PROSITE" id="PS51118">
    <property type="entry name" value="HTH_HXLR"/>
    <property type="match status" value="1"/>
</dbReference>
<protein>
    <submittedName>
        <fullName evidence="5">Helix-turn-helix transcriptional regulator</fullName>
    </submittedName>
</protein>
<dbReference type="EMBL" id="JAESVA010000001">
    <property type="protein sequence ID" value="MCB8878669.1"/>
    <property type="molecule type" value="Genomic_DNA"/>
</dbReference>
<dbReference type="Pfam" id="PF01638">
    <property type="entry name" value="HxlR"/>
    <property type="match status" value="1"/>
</dbReference>
<gene>
    <name evidence="5" type="ORF">ACELLULO517_00375</name>
</gene>
<comment type="caution">
    <text evidence="5">The sequence shown here is derived from an EMBL/GenBank/DDBJ whole genome shotgun (WGS) entry which is preliminary data.</text>
</comment>
<dbReference type="InterPro" id="IPR002577">
    <property type="entry name" value="HTH_HxlR"/>
</dbReference>
<reference evidence="5 6" key="1">
    <citation type="journal article" date="2021" name="Microorganisms">
        <title>Acidisoma silvae sp. nov. and Acidisomacellulosilytica sp. nov., Two Acidophilic Bacteria Isolated from Decaying Wood, Hydrolyzing Cellulose and Producing Poly-3-hydroxybutyrate.</title>
        <authorList>
            <person name="Mieszkin S."/>
            <person name="Pouder E."/>
            <person name="Uroz S."/>
            <person name="Simon-Colin C."/>
            <person name="Alain K."/>
        </authorList>
    </citation>
    <scope>NUCLEOTIDE SEQUENCE [LARGE SCALE GENOMIC DNA]</scope>
    <source>
        <strain evidence="5 6">HW T5.17</strain>
    </source>
</reference>
<dbReference type="InterPro" id="IPR036390">
    <property type="entry name" value="WH_DNA-bd_sf"/>
</dbReference>
<evidence type="ECO:0000256" key="3">
    <source>
        <dbReference type="ARBA" id="ARBA00023163"/>
    </source>
</evidence>
<dbReference type="RefSeq" id="WP_227304537.1">
    <property type="nucleotide sequence ID" value="NZ_JAESVA010000001.1"/>
</dbReference>
<dbReference type="SUPFAM" id="SSF46785">
    <property type="entry name" value="Winged helix' DNA-binding domain"/>
    <property type="match status" value="1"/>
</dbReference>
<evidence type="ECO:0000313" key="5">
    <source>
        <dbReference type="EMBL" id="MCB8878669.1"/>
    </source>
</evidence>
<organism evidence="5 6">
    <name type="scientific">Acidisoma cellulosilyticum</name>
    <dbReference type="NCBI Taxonomy" id="2802395"/>
    <lineage>
        <taxon>Bacteria</taxon>
        <taxon>Pseudomonadati</taxon>
        <taxon>Pseudomonadota</taxon>
        <taxon>Alphaproteobacteria</taxon>
        <taxon>Acetobacterales</taxon>
        <taxon>Acidocellaceae</taxon>
        <taxon>Acidisoma</taxon>
    </lineage>
</organism>